<dbReference type="Proteomes" id="UP000005237">
    <property type="component" value="Unassembled WGS sequence"/>
</dbReference>
<keyword evidence="3" id="KW-1185">Reference proteome</keyword>
<name>A0A8R1DNJ1_CAEJA</name>
<feature type="region of interest" description="Disordered" evidence="1">
    <location>
        <begin position="243"/>
        <end position="329"/>
    </location>
</feature>
<evidence type="ECO:0000313" key="2">
    <source>
        <dbReference type="EnsemblMetazoa" id="CJA06704c.1"/>
    </source>
</evidence>
<protein>
    <submittedName>
        <fullName evidence="2">Uncharacterized protein</fullName>
    </submittedName>
</protein>
<feature type="compositionally biased region" description="Low complexity" evidence="1">
    <location>
        <begin position="17"/>
        <end position="40"/>
    </location>
</feature>
<sequence length="329" mass="36884">MSMEKPIPVIGVPTQPKPAIAIPTQPKPAIKAPAKPNPSISAPAKPKPVNAIPKQPNNLAKQVAAAVPLAANRAFLVKKAEDKLTEGQKGWYKMMQRELEQSEQYQQMSNKARRKKMFKSKFAWLCNQNFITKEQTMMTLETLKQYHKDVEENKAQTKSAKKIARAKLVKRAAYAGVTPKEQKDIERNASKQKKLENKIELINARIRLIDGPLNRKEPTQKSFQKCFQFPAVLDLTRGYSTMETKEPSVVTGGYQRDSSHRHDSSHRSSGRRGNGDKEISIAQQASARRKEQQRGSKQKRSGAVASGQEESWSPNQAAYKIQPASSRKA</sequence>
<organism evidence="2 3">
    <name type="scientific">Caenorhabditis japonica</name>
    <dbReference type="NCBI Taxonomy" id="281687"/>
    <lineage>
        <taxon>Eukaryota</taxon>
        <taxon>Metazoa</taxon>
        <taxon>Ecdysozoa</taxon>
        <taxon>Nematoda</taxon>
        <taxon>Chromadorea</taxon>
        <taxon>Rhabditida</taxon>
        <taxon>Rhabditina</taxon>
        <taxon>Rhabditomorpha</taxon>
        <taxon>Rhabditoidea</taxon>
        <taxon>Rhabditidae</taxon>
        <taxon>Peloderinae</taxon>
        <taxon>Caenorhabditis</taxon>
    </lineage>
</organism>
<accession>A0A8R1DNJ1</accession>
<reference evidence="2" key="2">
    <citation type="submission" date="2022-06" db="UniProtKB">
        <authorList>
            <consortium name="EnsemblMetazoa"/>
        </authorList>
    </citation>
    <scope>IDENTIFICATION</scope>
    <source>
        <strain evidence="2">DF5081</strain>
    </source>
</reference>
<evidence type="ECO:0000256" key="1">
    <source>
        <dbReference type="SAM" id="MobiDB-lite"/>
    </source>
</evidence>
<dbReference type="EnsemblMetazoa" id="CJA06704c.1">
    <property type="protein sequence ID" value="CJA06704c.1"/>
    <property type="gene ID" value="WBGene00125908"/>
</dbReference>
<dbReference type="AlphaFoldDB" id="A0A8R1DNJ1"/>
<feature type="compositionally biased region" description="Basic and acidic residues" evidence="1">
    <location>
        <begin position="257"/>
        <end position="266"/>
    </location>
</feature>
<reference evidence="3" key="1">
    <citation type="submission" date="2010-08" db="EMBL/GenBank/DDBJ databases">
        <authorList>
            <consortium name="Caenorhabditis japonica Sequencing Consortium"/>
            <person name="Wilson R.K."/>
        </authorList>
    </citation>
    <scope>NUCLEOTIDE SEQUENCE [LARGE SCALE GENOMIC DNA]</scope>
    <source>
        <strain evidence="3">DF5081</strain>
    </source>
</reference>
<proteinExistence type="predicted"/>
<feature type="region of interest" description="Disordered" evidence="1">
    <location>
        <begin position="1"/>
        <end position="48"/>
    </location>
</feature>
<evidence type="ECO:0000313" key="3">
    <source>
        <dbReference type="Proteomes" id="UP000005237"/>
    </source>
</evidence>